<protein>
    <submittedName>
        <fullName evidence="1">Uncharacterized protein</fullName>
    </submittedName>
</protein>
<keyword evidence="2" id="KW-1185">Reference proteome</keyword>
<evidence type="ECO:0000313" key="1">
    <source>
        <dbReference type="EMBL" id="GFY48070.1"/>
    </source>
</evidence>
<reference evidence="1" key="1">
    <citation type="submission" date="2020-08" db="EMBL/GenBank/DDBJ databases">
        <title>Multicomponent nature underlies the extraordinary mechanical properties of spider dragline silk.</title>
        <authorList>
            <person name="Kono N."/>
            <person name="Nakamura H."/>
            <person name="Mori M."/>
            <person name="Yoshida Y."/>
            <person name="Ohtoshi R."/>
            <person name="Malay A.D."/>
            <person name="Moran D.A.P."/>
            <person name="Tomita M."/>
            <person name="Numata K."/>
            <person name="Arakawa K."/>
        </authorList>
    </citation>
    <scope>NUCLEOTIDE SEQUENCE</scope>
</reference>
<evidence type="ECO:0000313" key="2">
    <source>
        <dbReference type="Proteomes" id="UP000886998"/>
    </source>
</evidence>
<accession>A0A8X6X8A9</accession>
<proteinExistence type="predicted"/>
<dbReference type="Proteomes" id="UP000886998">
    <property type="component" value="Unassembled WGS sequence"/>
</dbReference>
<sequence>MDSQPPLHPSLPCKSKSKRIRFKAFLPECLFTQLTSKREHTRIQNKHGARLSVVYGPLGNRCFGNDPAQTRAGNNAGMRYVPLFPTANQKEITS</sequence>
<gene>
    <name evidence="1" type="ORF">TNIN_177761</name>
</gene>
<comment type="caution">
    <text evidence="1">The sequence shown here is derived from an EMBL/GenBank/DDBJ whole genome shotgun (WGS) entry which is preliminary data.</text>
</comment>
<dbReference type="AlphaFoldDB" id="A0A8X6X8A9"/>
<organism evidence="1 2">
    <name type="scientific">Trichonephila inaurata madagascariensis</name>
    <dbReference type="NCBI Taxonomy" id="2747483"/>
    <lineage>
        <taxon>Eukaryota</taxon>
        <taxon>Metazoa</taxon>
        <taxon>Ecdysozoa</taxon>
        <taxon>Arthropoda</taxon>
        <taxon>Chelicerata</taxon>
        <taxon>Arachnida</taxon>
        <taxon>Araneae</taxon>
        <taxon>Araneomorphae</taxon>
        <taxon>Entelegynae</taxon>
        <taxon>Araneoidea</taxon>
        <taxon>Nephilidae</taxon>
        <taxon>Trichonephila</taxon>
        <taxon>Trichonephila inaurata</taxon>
    </lineage>
</organism>
<name>A0A8X6X8A9_9ARAC</name>
<dbReference type="EMBL" id="BMAV01006310">
    <property type="protein sequence ID" value="GFY48070.1"/>
    <property type="molecule type" value="Genomic_DNA"/>
</dbReference>